<evidence type="ECO:0000313" key="2">
    <source>
        <dbReference type="EMBL" id="OBR09128.1"/>
    </source>
</evidence>
<dbReference type="RefSeq" id="XP_018157645.1">
    <property type="nucleotide sequence ID" value="XM_018302867.1"/>
</dbReference>
<protein>
    <submittedName>
        <fullName evidence="2">Uncharacterized protein</fullName>
    </submittedName>
</protein>
<evidence type="ECO:0000313" key="3">
    <source>
        <dbReference type="Proteomes" id="UP000092177"/>
    </source>
</evidence>
<keyword evidence="3" id="KW-1185">Reference proteome</keyword>
<dbReference type="EMBL" id="LTAN01000005">
    <property type="protein sequence ID" value="OBR09128.1"/>
    <property type="molecule type" value="Genomic_DNA"/>
</dbReference>
<feature type="region of interest" description="Disordered" evidence="1">
    <location>
        <begin position="30"/>
        <end position="59"/>
    </location>
</feature>
<dbReference type="AlphaFoldDB" id="A0A1B7YB55"/>
<dbReference type="KEGG" id="chig:CH63R_07893"/>
<accession>A0A1B7YB55</accession>
<dbReference type="Proteomes" id="UP000092177">
    <property type="component" value="Chromosome 5"/>
</dbReference>
<reference evidence="3" key="1">
    <citation type="journal article" date="2017" name="BMC Genomics">
        <title>Gapless genome assembly of Colletotrichum higginsianum reveals chromosome structure and association of transposable elements with secondary metabolite gene clusters.</title>
        <authorList>
            <person name="Dallery J.-F."/>
            <person name="Lapalu N."/>
            <person name="Zampounis A."/>
            <person name="Pigne S."/>
            <person name="Luyten I."/>
            <person name="Amselem J."/>
            <person name="Wittenberg A.H.J."/>
            <person name="Zhou S."/>
            <person name="de Queiroz M.V."/>
            <person name="Robin G.P."/>
            <person name="Auger A."/>
            <person name="Hainaut M."/>
            <person name="Henrissat B."/>
            <person name="Kim K.-T."/>
            <person name="Lee Y.-H."/>
            <person name="Lespinet O."/>
            <person name="Schwartz D.C."/>
            <person name="Thon M.R."/>
            <person name="O'Connell R.J."/>
        </authorList>
    </citation>
    <scope>NUCLEOTIDE SEQUENCE [LARGE SCALE GENOMIC DNA]</scope>
    <source>
        <strain evidence="3">IMI 349063</strain>
    </source>
</reference>
<gene>
    <name evidence="2" type="ORF">CH63R_07893</name>
</gene>
<comment type="caution">
    <text evidence="2">The sequence shown here is derived from an EMBL/GenBank/DDBJ whole genome shotgun (WGS) entry which is preliminary data.</text>
</comment>
<name>A0A1B7YB55_COLHI</name>
<sequence length="100" mass="10710">MLHQAVLQTKTVWVSLVVFVIISIESWTQRSPAPLRPSHASLSSRGEVPFGSSEPVRRRPARKMRIFGGCASVGGRVIRTARNGAGACSVETIRPGGSVV</sequence>
<organism evidence="2 3">
    <name type="scientific">Colletotrichum higginsianum (strain IMI 349063)</name>
    <name type="common">Crucifer anthracnose fungus</name>
    <dbReference type="NCBI Taxonomy" id="759273"/>
    <lineage>
        <taxon>Eukaryota</taxon>
        <taxon>Fungi</taxon>
        <taxon>Dikarya</taxon>
        <taxon>Ascomycota</taxon>
        <taxon>Pezizomycotina</taxon>
        <taxon>Sordariomycetes</taxon>
        <taxon>Hypocreomycetidae</taxon>
        <taxon>Glomerellales</taxon>
        <taxon>Glomerellaceae</taxon>
        <taxon>Colletotrichum</taxon>
        <taxon>Colletotrichum destructivum species complex</taxon>
    </lineage>
</organism>
<dbReference type="VEuPathDB" id="FungiDB:CH63R_07893"/>
<dbReference type="GeneID" id="28866974"/>
<evidence type="ECO:0000256" key="1">
    <source>
        <dbReference type="SAM" id="MobiDB-lite"/>
    </source>
</evidence>
<proteinExistence type="predicted"/>